<protein>
    <submittedName>
        <fullName evidence="1">Uncharacterized protein</fullName>
    </submittedName>
</protein>
<reference evidence="1" key="1">
    <citation type="journal article" date="2015" name="Nature">
        <title>Complex archaea that bridge the gap between prokaryotes and eukaryotes.</title>
        <authorList>
            <person name="Spang A."/>
            <person name="Saw J.H."/>
            <person name="Jorgensen S.L."/>
            <person name="Zaremba-Niedzwiedzka K."/>
            <person name="Martijn J."/>
            <person name="Lind A.E."/>
            <person name="van Eijk R."/>
            <person name="Schleper C."/>
            <person name="Guy L."/>
            <person name="Ettema T.J."/>
        </authorList>
    </citation>
    <scope>NUCLEOTIDE SEQUENCE</scope>
</reference>
<sequence length="85" mass="9393">MNGSTNLHSIDSKQIAIISGEGTGPGTVEEYKGKRSRKALKSRLTRERCHGERWARAIGRYGEDDMFGQPIGINIETGEPTTYPI</sequence>
<name>A0A0F9BMZ0_9ZZZZ</name>
<organism evidence="1">
    <name type="scientific">marine sediment metagenome</name>
    <dbReference type="NCBI Taxonomy" id="412755"/>
    <lineage>
        <taxon>unclassified sequences</taxon>
        <taxon>metagenomes</taxon>
        <taxon>ecological metagenomes</taxon>
    </lineage>
</organism>
<dbReference type="EMBL" id="LAZR01037065">
    <property type="protein sequence ID" value="KKL23195.1"/>
    <property type="molecule type" value="Genomic_DNA"/>
</dbReference>
<proteinExistence type="predicted"/>
<gene>
    <name evidence="1" type="ORF">LCGC14_2427830</name>
</gene>
<accession>A0A0F9BMZ0</accession>
<comment type="caution">
    <text evidence="1">The sequence shown here is derived from an EMBL/GenBank/DDBJ whole genome shotgun (WGS) entry which is preliminary data.</text>
</comment>
<dbReference type="AlphaFoldDB" id="A0A0F9BMZ0"/>
<evidence type="ECO:0000313" key="1">
    <source>
        <dbReference type="EMBL" id="KKL23195.1"/>
    </source>
</evidence>